<comment type="caution">
    <text evidence="2">The sequence shown here is derived from an EMBL/GenBank/DDBJ whole genome shotgun (WGS) entry which is preliminary data.</text>
</comment>
<evidence type="ECO:0008006" key="4">
    <source>
        <dbReference type="Google" id="ProtNLM"/>
    </source>
</evidence>
<evidence type="ECO:0000313" key="3">
    <source>
        <dbReference type="Proteomes" id="UP000621447"/>
    </source>
</evidence>
<proteinExistence type="predicted"/>
<protein>
    <recommendedName>
        <fullName evidence="4">DUF2993 domain-containing protein</fullName>
    </recommendedName>
</protein>
<dbReference type="Proteomes" id="UP000621447">
    <property type="component" value="Unassembled WGS sequence"/>
</dbReference>
<organism evidence="2 3">
    <name type="scientific">Sphingomonas hominis</name>
    <dbReference type="NCBI Taxonomy" id="2741495"/>
    <lineage>
        <taxon>Bacteria</taxon>
        <taxon>Pseudomonadati</taxon>
        <taxon>Pseudomonadota</taxon>
        <taxon>Alphaproteobacteria</taxon>
        <taxon>Sphingomonadales</taxon>
        <taxon>Sphingomonadaceae</taxon>
        <taxon>Sphingomonas</taxon>
    </lineage>
</organism>
<gene>
    <name evidence="2" type="ORF">HRV97_12915</name>
</gene>
<dbReference type="RefSeq" id="WP_174194674.1">
    <property type="nucleotide sequence ID" value="NZ_JABULH010000005.1"/>
</dbReference>
<dbReference type="EMBL" id="JABULH010000005">
    <property type="protein sequence ID" value="NTS66061.1"/>
    <property type="molecule type" value="Genomic_DNA"/>
</dbReference>
<name>A0ABX2JK68_9SPHN</name>
<evidence type="ECO:0000313" key="2">
    <source>
        <dbReference type="EMBL" id="NTS66061.1"/>
    </source>
</evidence>
<accession>A0ABX2JK68</accession>
<sequence length="313" mass="32879">MAGLSATRARRAIGVIILGTMSLFSLANQTAARVREPLPAPAALVPVATVLNEVKCDYLDFAYSDYARQQRLPLGKVRGTLRLSLSRIGTAATLGVPVAPSDLRLDDAAAPIVARDNGLTVSFDLDPALALDPAGAKLDCAAPKRLARTILDFTDLAAQFADARRVAPGLRSPIRYQGQFFLRRGPGGVDVVLVRVDPARVGRDLVYLQSFDVTIETGAASWFADVGPATAEPRPLPAAPAPGAAAPMVASRVERRDVPATGPGTAPRIELRDIPAVTPATRRGLRVPTAPRPAGAPPARRCVSDASGELACY</sequence>
<keyword evidence="3" id="KW-1185">Reference proteome</keyword>
<reference evidence="2 3" key="1">
    <citation type="submission" date="2020-06" db="EMBL/GenBank/DDBJ databases">
        <title>Sphingomonas hominis sp. nov., a member of the Sphingomonas, isolated from the hair of a 22-year-old girl.</title>
        <authorList>
            <person name="Zhang D.-F."/>
            <person name="Cui X.-W."/>
        </authorList>
    </citation>
    <scope>NUCLEOTIDE SEQUENCE [LARGE SCALE GENOMIC DNA]</scope>
    <source>
        <strain evidence="2 3">HHU CXW</strain>
    </source>
</reference>
<evidence type="ECO:0000256" key="1">
    <source>
        <dbReference type="SAM" id="MobiDB-lite"/>
    </source>
</evidence>
<feature type="region of interest" description="Disordered" evidence="1">
    <location>
        <begin position="280"/>
        <end position="301"/>
    </location>
</feature>